<comment type="cofactor">
    <cofactor evidence="1">
        <name>pyridoxal 5'-phosphate</name>
        <dbReference type="ChEBI" id="CHEBI:597326"/>
    </cofactor>
</comment>
<proteinExistence type="inferred from homology"/>
<dbReference type="Pfam" id="PF00155">
    <property type="entry name" value="Aminotran_1_2"/>
    <property type="match status" value="1"/>
</dbReference>
<dbReference type="GO" id="GO:0008483">
    <property type="term" value="F:transaminase activity"/>
    <property type="evidence" value="ECO:0007669"/>
    <property type="project" value="UniProtKB-KW"/>
</dbReference>
<dbReference type="InterPro" id="IPR015424">
    <property type="entry name" value="PyrdxlP-dep_Trfase"/>
</dbReference>
<evidence type="ECO:0000256" key="3">
    <source>
        <dbReference type="ARBA" id="ARBA00022576"/>
    </source>
</evidence>
<keyword evidence="4" id="KW-0808">Transferase</keyword>
<dbReference type="AlphaFoldDB" id="A0A9W8A7E0"/>
<dbReference type="CDD" id="cd00609">
    <property type="entry name" value="AAT_like"/>
    <property type="match status" value="1"/>
</dbReference>
<dbReference type="OrthoDB" id="691673at2759"/>
<dbReference type="EMBL" id="JANBPT010000252">
    <property type="protein sequence ID" value="KAJ1924841.1"/>
    <property type="molecule type" value="Genomic_DNA"/>
</dbReference>
<evidence type="ECO:0000313" key="7">
    <source>
        <dbReference type="EMBL" id="KAJ1924841.1"/>
    </source>
</evidence>
<reference evidence="7" key="1">
    <citation type="submission" date="2022-07" db="EMBL/GenBank/DDBJ databases">
        <title>Phylogenomic reconstructions and comparative analyses of Kickxellomycotina fungi.</title>
        <authorList>
            <person name="Reynolds N.K."/>
            <person name="Stajich J.E."/>
            <person name="Barry K."/>
            <person name="Grigoriev I.V."/>
            <person name="Crous P."/>
            <person name="Smith M.E."/>
        </authorList>
    </citation>
    <scope>NUCLEOTIDE SEQUENCE</scope>
    <source>
        <strain evidence="7">RSA 861</strain>
    </source>
</reference>
<name>A0A9W8A7E0_9FUNG</name>
<dbReference type="Proteomes" id="UP001150569">
    <property type="component" value="Unassembled WGS sequence"/>
</dbReference>
<evidence type="ECO:0000256" key="5">
    <source>
        <dbReference type="ARBA" id="ARBA00022898"/>
    </source>
</evidence>
<protein>
    <recommendedName>
        <fullName evidence="6">Aminotransferase class I/classII large domain-containing protein</fullName>
    </recommendedName>
</protein>
<evidence type="ECO:0000256" key="2">
    <source>
        <dbReference type="ARBA" id="ARBA00007441"/>
    </source>
</evidence>
<keyword evidence="5" id="KW-0663">Pyridoxal phosphate</keyword>
<dbReference type="SUPFAM" id="SSF53383">
    <property type="entry name" value="PLP-dependent transferases"/>
    <property type="match status" value="1"/>
</dbReference>
<evidence type="ECO:0000256" key="1">
    <source>
        <dbReference type="ARBA" id="ARBA00001933"/>
    </source>
</evidence>
<dbReference type="InterPro" id="IPR015421">
    <property type="entry name" value="PyrdxlP-dep_Trfase_major"/>
</dbReference>
<feature type="domain" description="Aminotransferase class I/classII large" evidence="6">
    <location>
        <begin position="117"/>
        <end position="467"/>
    </location>
</feature>
<comment type="caution">
    <text evidence="7">The sequence shown here is derived from an EMBL/GenBank/DDBJ whole genome shotgun (WGS) entry which is preliminary data.</text>
</comment>
<evidence type="ECO:0000259" key="6">
    <source>
        <dbReference type="Pfam" id="PF00155"/>
    </source>
</evidence>
<dbReference type="GO" id="GO:0030170">
    <property type="term" value="F:pyridoxal phosphate binding"/>
    <property type="evidence" value="ECO:0007669"/>
    <property type="project" value="InterPro"/>
</dbReference>
<dbReference type="Gene3D" id="3.40.640.10">
    <property type="entry name" value="Type I PLP-dependent aspartate aminotransferase-like (Major domain)"/>
    <property type="match status" value="1"/>
</dbReference>
<evidence type="ECO:0000313" key="8">
    <source>
        <dbReference type="Proteomes" id="UP001150569"/>
    </source>
</evidence>
<keyword evidence="3" id="KW-0032">Aminotransferase</keyword>
<dbReference type="InterPro" id="IPR050859">
    <property type="entry name" value="Class-I_PLP-dep_aminotransf"/>
</dbReference>
<evidence type="ECO:0000256" key="4">
    <source>
        <dbReference type="ARBA" id="ARBA00022679"/>
    </source>
</evidence>
<accession>A0A9W8A7E0</accession>
<dbReference type="InterPro" id="IPR004839">
    <property type="entry name" value="Aminotransferase_I/II_large"/>
</dbReference>
<organism evidence="7 8">
    <name type="scientific">Tieghemiomyces parasiticus</name>
    <dbReference type="NCBI Taxonomy" id="78921"/>
    <lineage>
        <taxon>Eukaryota</taxon>
        <taxon>Fungi</taxon>
        <taxon>Fungi incertae sedis</taxon>
        <taxon>Zoopagomycota</taxon>
        <taxon>Kickxellomycotina</taxon>
        <taxon>Dimargaritomycetes</taxon>
        <taxon>Dimargaritales</taxon>
        <taxon>Dimargaritaceae</taxon>
        <taxon>Tieghemiomyces</taxon>
    </lineage>
</organism>
<comment type="similarity">
    <text evidence="2">Belongs to the class-I pyridoxal-phosphate-dependent aminotransferase family.</text>
</comment>
<gene>
    <name evidence="7" type="ORF">IWQ60_004950</name>
</gene>
<keyword evidence="8" id="KW-1185">Reference proteome</keyword>
<sequence length="484" mass="52967">MSPTDVTQAVAPERKALNLLSLLGDAARRTQTPIKTLYPYFNLPGMLSLAAGQPHPDTFAIRSLTVTVPSLDDDGPAEVPLTIPFEPATGATPAEASVAVTRSMQYGTTRGITGYQAFARAHTAALHHPPYADWDVIATVGNTDGLAKCLGLIGSGGDSLLLDEWTYPAAVDTATSHNISTVPIRMDRDGMCPTDLERVLTTWPADRSRPKMMYLVPTGQNPTGVTMPIERRRAIYALAQRFNVMIFEDDPYYYLQYAAYQPPTERRTPLTAGDQPGLSGLIPSFLALDVDGRVIRLDSFSKTLGPGFRTGWLTASKQFLPYIEYHHETTTQQPAGPAQAIVTELLTRHWGHDGFARYLRRLQHGYYERRNRFLDTVGRHLDGLVDYVVPDAGMFVWFRLRLPAGVTGADDQPMQSLLQGLVAAKVIAIPGYLFAGQIDRAARSNEPYLRAAFSITNPDDFEPAVERLAGVLRAMGCGSGALST</sequence>
<dbReference type="PANTHER" id="PTHR42790">
    <property type="entry name" value="AMINOTRANSFERASE"/>
    <property type="match status" value="1"/>
</dbReference>
<dbReference type="GO" id="GO:1901605">
    <property type="term" value="P:alpha-amino acid metabolic process"/>
    <property type="evidence" value="ECO:0007669"/>
    <property type="project" value="TreeGrafter"/>
</dbReference>
<dbReference type="PANTHER" id="PTHR42790:SF1">
    <property type="entry name" value="AROMATIC AMINO ACID AMINOTRANSFERASE, HYPOTHETICAL (EUROFUNG)"/>
    <property type="match status" value="1"/>
</dbReference>